<dbReference type="GeneID" id="20530154"/>
<keyword evidence="4" id="KW-0808">Transferase</keyword>
<dbReference type="InterPro" id="IPR000719">
    <property type="entry name" value="Prot_kinase_dom"/>
</dbReference>
<feature type="signal peptide" evidence="2">
    <location>
        <begin position="1"/>
        <end position="36"/>
    </location>
</feature>
<dbReference type="InterPro" id="IPR053215">
    <property type="entry name" value="TKL_Ser/Thr_kinase"/>
</dbReference>
<dbReference type="InterPro" id="IPR000742">
    <property type="entry name" value="EGF"/>
</dbReference>
<proteinExistence type="predicted"/>
<feature type="domain" description="Protein kinase" evidence="3">
    <location>
        <begin position="1860"/>
        <end position="2137"/>
    </location>
</feature>
<feature type="transmembrane region" description="Helical" evidence="1">
    <location>
        <begin position="1793"/>
        <end position="1818"/>
    </location>
</feature>
<dbReference type="GO" id="GO:0004674">
    <property type="term" value="F:protein serine/threonine kinase activity"/>
    <property type="evidence" value="ECO:0007669"/>
    <property type="project" value="UniProtKB-KW"/>
</dbReference>
<dbReference type="Proteomes" id="UP000030693">
    <property type="component" value="Unassembled WGS sequence"/>
</dbReference>
<keyword evidence="1" id="KW-0812">Transmembrane</keyword>
<dbReference type="OrthoDB" id="6219513at2759"/>
<evidence type="ECO:0000313" key="4">
    <source>
        <dbReference type="EMBL" id="KCV67972.1"/>
    </source>
</evidence>
<evidence type="ECO:0000259" key="3">
    <source>
        <dbReference type="PROSITE" id="PS50011"/>
    </source>
</evidence>
<dbReference type="InterPro" id="IPR011009">
    <property type="entry name" value="Kinase-like_dom_sf"/>
</dbReference>
<name>A0A058Z3B2_FONAL</name>
<dbReference type="CDD" id="cd00064">
    <property type="entry name" value="FU"/>
    <property type="match status" value="8"/>
</dbReference>
<dbReference type="SUPFAM" id="SSF57184">
    <property type="entry name" value="Growth factor receptor domain"/>
    <property type="match status" value="8"/>
</dbReference>
<dbReference type="EMBL" id="KB932211">
    <property type="protein sequence ID" value="KCV67972.1"/>
    <property type="molecule type" value="Genomic_DNA"/>
</dbReference>
<dbReference type="PANTHER" id="PTHR45756:SF1">
    <property type="entry name" value="PROTEIN KINASE DOMAIN CONTAINING PROTEIN"/>
    <property type="match status" value="1"/>
</dbReference>
<keyword evidence="5" id="KW-1185">Reference proteome</keyword>
<keyword evidence="4" id="KW-0723">Serine/threonine-protein kinase</keyword>
<evidence type="ECO:0000256" key="1">
    <source>
        <dbReference type="SAM" id="Phobius"/>
    </source>
</evidence>
<dbReference type="SMART" id="SM00261">
    <property type="entry name" value="FU"/>
    <property type="match status" value="18"/>
</dbReference>
<evidence type="ECO:0000313" key="5">
    <source>
        <dbReference type="Proteomes" id="UP000030693"/>
    </source>
</evidence>
<dbReference type="SMART" id="SM00220">
    <property type="entry name" value="S_TKc"/>
    <property type="match status" value="1"/>
</dbReference>
<accession>A0A058Z3B2</accession>
<dbReference type="SMART" id="SM00181">
    <property type="entry name" value="EGF"/>
    <property type="match status" value="13"/>
</dbReference>
<dbReference type="PANTHER" id="PTHR45756">
    <property type="entry name" value="PALMITOYLTRANSFERASE"/>
    <property type="match status" value="1"/>
</dbReference>
<reference evidence="4" key="1">
    <citation type="submission" date="2013-04" db="EMBL/GenBank/DDBJ databases">
        <title>The Genome Sequence of Fonticula alba ATCC 38817.</title>
        <authorList>
            <consortium name="The Broad Institute Genomics Platform"/>
            <person name="Russ C."/>
            <person name="Cuomo C."/>
            <person name="Burger G."/>
            <person name="Gray M.W."/>
            <person name="Holland P.W.H."/>
            <person name="King N."/>
            <person name="Lang F.B.F."/>
            <person name="Roger A.J."/>
            <person name="Ruiz-Trillo I."/>
            <person name="Brown M."/>
            <person name="Walker B."/>
            <person name="Young S."/>
            <person name="Zeng Q."/>
            <person name="Gargeya S."/>
            <person name="Fitzgerald M."/>
            <person name="Haas B."/>
            <person name="Abouelleil A."/>
            <person name="Allen A.W."/>
            <person name="Alvarado L."/>
            <person name="Arachchi H.M."/>
            <person name="Berlin A.M."/>
            <person name="Chapman S.B."/>
            <person name="Gainer-Dewar J."/>
            <person name="Goldberg J."/>
            <person name="Griggs A."/>
            <person name="Gujja S."/>
            <person name="Hansen M."/>
            <person name="Howarth C."/>
            <person name="Imamovic A."/>
            <person name="Ireland A."/>
            <person name="Larimer J."/>
            <person name="McCowan C."/>
            <person name="Murphy C."/>
            <person name="Pearson M."/>
            <person name="Poon T.W."/>
            <person name="Priest M."/>
            <person name="Roberts A."/>
            <person name="Saif S."/>
            <person name="Shea T."/>
            <person name="Sisk P."/>
            <person name="Sykes S."/>
            <person name="Wortman J."/>
            <person name="Nusbaum C."/>
            <person name="Birren B."/>
        </authorList>
    </citation>
    <scope>NUCLEOTIDE SEQUENCE [LARGE SCALE GENOMIC DNA]</scope>
    <source>
        <strain evidence="4">ATCC 38817</strain>
    </source>
</reference>
<evidence type="ECO:0000256" key="2">
    <source>
        <dbReference type="SAM" id="SignalP"/>
    </source>
</evidence>
<dbReference type="Gene3D" id="2.10.220.10">
    <property type="entry name" value="Hormone Receptor, Insulin-like Growth Factor Receptor 1, Chain A, domain 2"/>
    <property type="match status" value="11"/>
</dbReference>
<dbReference type="Gene3D" id="1.10.510.10">
    <property type="entry name" value="Transferase(Phosphotransferase) domain 1"/>
    <property type="match status" value="1"/>
</dbReference>
<dbReference type="Pfam" id="PF00069">
    <property type="entry name" value="Pkinase"/>
    <property type="match status" value="1"/>
</dbReference>
<dbReference type="RefSeq" id="XP_009497539.1">
    <property type="nucleotide sequence ID" value="XM_009499264.1"/>
</dbReference>
<dbReference type="eggNOG" id="KOG3525">
    <property type="taxonomic scope" value="Eukaryota"/>
</dbReference>
<organism evidence="4">
    <name type="scientific">Fonticula alba</name>
    <name type="common">Slime mold</name>
    <dbReference type="NCBI Taxonomy" id="691883"/>
    <lineage>
        <taxon>Eukaryota</taxon>
        <taxon>Rotosphaerida</taxon>
        <taxon>Fonticulaceae</taxon>
        <taxon>Fonticula</taxon>
    </lineage>
</organism>
<dbReference type="InterPro" id="IPR006212">
    <property type="entry name" value="Furin_repeat"/>
</dbReference>
<dbReference type="eggNOG" id="KOG0192">
    <property type="taxonomic scope" value="Eukaryota"/>
</dbReference>
<dbReference type="InterPro" id="IPR009030">
    <property type="entry name" value="Growth_fac_rcpt_cys_sf"/>
</dbReference>
<keyword evidence="4" id="KW-0418">Kinase</keyword>
<feature type="chain" id="PRO_5001566620" evidence="2">
    <location>
        <begin position="37"/>
        <end position="2143"/>
    </location>
</feature>
<dbReference type="PROSITE" id="PS50011">
    <property type="entry name" value="PROTEIN_KINASE_DOM"/>
    <property type="match status" value="1"/>
</dbReference>
<keyword evidence="2" id="KW-0732">Signal</keyword>
<dbReference type="GO" id="GO:0005524">
    <property type="term" value="F:ATP binding"/>
    <property type="evidence" value="ECO:0007669"/>
    <property type="project" value="InterPro"/>
</dbReference>
<dbReference type="InterPro" id="IPR008271">
    <property type="entry name" value="Ser/Thr_kinase_AS"/>
</dbReference>
<dbReference type="SUPFAM" id="SSF56112">
    <property type="entry name" value="Protein kinase-like (PK-like)"/>
    <property type="match status" value="1"/>
</dbReference>
<keyword evidence="1" id="KW-1133">Transmembrane helix</keyword>
<sequence>MAQRPAVGPPPGPMGPAWLCYALLLTVLALVAPSHGQDMFLHLASYPFTRTTYFMGLPTLGSSATVSSHWSSATTLWHYEQMAPMRHSGEYRWGPLFSDTRQASTSSRSNPAGVQHLILLARPNAPTPLVLEHTPTQVGLFTAANVFPLPGSAVRLLAASATGPLEALLLWADDSPGQEGTIILGMVTSTGLQIMQHGVDPVVGLATAAAGPGRAFFLATASEGLVRLAVAGDGGVSSRRQPLDGEPVHVASTRILSSASGCPDGSDVAVLLATGHVAVFACFEGTPAEQLVPVTVSLPAAVPMDGAYLLASAAFAMDDAPGPFYVVSPRAGDPRDRLWQVHPLGMGLGLRRVVLPSEVALSRDVLRLARLAVTVTGAHRWTLVAGVKVLFDSEAFLCDSDRTLVCDSATVSSGLARGWGCAPGYTDSPYISANHMCAGCADGWYLDRPADEAPFSKDTHVCRPCSQTNCRTCTPDTCLVCEHGFLPEPTGPGGSTVCRGACSEGFLPVVGVCQAAGAVRLEVGLSDLAKLPAPWLEPGDWITAAAQSWLSVDPGTGLPVLPASSDAPAPGMLLFTQQNRAYILPAGDIGRAPVVPVEVRLLGDWSLDTVTTFAEAGPFLVNGRWEYAVFFCGPEQKFYLTWLTCTGSGGPCVAAEPASPVDLALGICYGVLREDANHLVALSGSNFYYRVNPQTRRLQGTHITGLGMVRMPAVSGLGMRADPTLGDWVLWQGTSWRLNLMPEQLLSQDTNRQGPMLEMAVSRSPALPTRLFRPMTLYRGPGLPRWLVLPHTFGANWDILSLPGDMLPAGRSIHLPFSWQTIGSFPTYQYLPNGVHANVYYQELRLPGGGLAHPSALLLLARTFIGVALLHCPQLDAGQCAFLPGHIMPLPASMHLEGNVPLWQFVVQGALEPGPVSGSRLTLLGYAPTVGLVTLSMDMACPAGTYGAQCEPCHAACAGCTGPMASDCLACRHWLPGLPADCVASCPGGTFPGPDGRCECHDTCLVCRAEPGPGGQYVCDQCVGGHGKGLAGDQPDRCLPCADPCSECVRSGDPAACTACVPGSWLHAGACVSSCPEGMWPDSSTWTCAPCPDGCVSCTSADACVACARGYFPGGDGSCRACDGSCDGCQDAGSCSACRPGLIFLGVDQQPGSLCGSACLPGQYAGDVRCAECDASCELCTGEPGRCQVCADGFGWAAGQASAGVGACVPCDLGCLSCTMDRCLACEPGLLLARDGACVADCPPGAWPNGESCQPCDVSCATCAGGQADQCTGCAAGLDLVEAGPGVGACVSGCAEGQYRDAVGGACQPCDLACATCNGPSDKHCWRCASGVLQDEDCVQHCAPGHVALAGRCLPCHVSCDQCAGTRSTECLPDCGAGLLALPAGGSPVRCVPACPVGYHASPAGCSPCAEHCASCAGAPDTCELCQRGWLLAGPQCVASCPSTTTPLGNLCSLCHGSCGTCSGPGADHCLSCGPAAPLLLGNGCHASCPGGLFESQGACLPCHSTCAACRGAGLDECTGCPAGRVLLGGECLLGCPGGFFLVDGVCMPCAASCATCEHGGACTGCRGGGLVLPGGLCGAGCPAGWAGCAASGRCVGCPAACTECHVLGAACAATCSACQPGHFLDFGGCHAACPEGTFAEPGGSACQPCDGSCRTCHGSGTFCTGCTGGLLRPDEGACGTACVGASAPVGGVCLGCPAGCDACTPGPGQPGCKPTASGALDCPDIGTCDRCAAGRFLLDGAACVEGCPLGYFADADGQPAACAPCHASCTDSCTGPEEGDCVSSSRPKSSRVGLAVGLGVGLLLLLILLVLLVLFLVRRRRGQAVGKAPADDEDATMLNTIVELALPGAILVDVAVDFRPLDEPLGAGTQAWVYAAQAVGAGIVARLGCPEVVAVKKMKAEAMQPVHHALFQNEVALMWLLREHGHIVRLFGYSDQPPAIVMERFDSDLATLLHSEVELSAAQLWDICQQWSAGLEAMHAHGVAHCDLKPGNVFVSQAGSSWRAALGDLGTSRNLSASRLSALVNSMPELNAMSVRYAAPELVDVFQRAVPLDPGLFFPVDMYAAGVMLGECLARAVPWAGMGMQDIVRAVCGGARPSVESLGQEARDLVQAAWQEDPGRRPPAATFRQRCAGQYVAVGGLP</sequence>
<dbReference type="PROSITE" id="PS00108">
    <property type="entry name" value="PROTEIN_KINASE_ST"/>
    <property type="match status" value="1"/>
</dbReference>
<protein>
    <submittedName>
        <fullName evidence="4">Serine/threonine protein kinase</fullName>
    </submittedName>
</protein>
<keyword evidence="1" id="KW-0472">Membrane</keyword>
<gene>
    <name evidence="4" type="ORF">H696_05429</name>
</gene>